<comment type="caution">
    <text evidence="1">The sequence shown here is derived from an EMBL/GenBank/DDBJ whole genome shotgun (WGS) entry which is preliminary data.</text>
</comment>
<evidence type="ECO:0000313" key="1">
    <source>
        <dbReference type="EMBL" id="ECK2761665.1"/>
    </source>
</evidence>
<dbReference type="GO" id="GO:0016740">
    <property type="term" value="F:transferase activity"/>
    <property type="evidence" value="ECO:0007669"/>
    <property type="project" value="UniProtKB-KW"/>
</dbReference>
<feature type="non-terminal residue" evidence="1">
    <location>
        <position position="1"/>
    </location>
</feature>
<dbReference type="EMBL" id="AAJBFK010000037">
    <property type="protein sequence ID" value="ECK2761665.1"/>
    <property type="molecule type" value="Genomic_DNA"/>
</dbReference>
<proteinExistence type="predicted"/>
<gene>
    <name evidence="1" type="ORF">FQX04_08095</name>
</gene>
<reference evidence="1" key="1">
    <citation type="submission" date="2019-07" db="EMBL/GenBank/DDBJ databases">
        <authorList>
            <consortium name="NARMS: The National Antimicrobial Resistance Monitoring System"/>
        </authorList>
    </citation>
    <scope>NUCLEOTIDE SEQUENCE</scope>
    <source>
        <strain evidence="1">FSIS21924949</strain>
    </source>
</reference>
<organism evidence="1">
    <name type="scientific">Campylobacter jejuni</name>
    <dbReference type="NCBI Taxonomy" id="197"/>
    <lineage>
        <taxon>Bacteria</taxon>
        <taxon>Pseudomonadati</taxon>
        <taxon>Campylobacterota</taxon>
        <taxon>Epsilonproteobacteria</taxon>
        <taxon>Campylobacterales</taxon>
        <taxon>Campylobacteraceae</taxon>
        <taxon>Campylobacter</taxon>
    </lineage>
</organism>
<protein>
    <submittedName>
        <fullName evidence="1">Glycosyltransferase family 2 protein</fullName>
    </submittedName>
</protein>
<sequence length="46" mass="5938">YLQIDILKFLFNNKKINYFKYKLLKKIYKLKMLFLKLNFSKKFFYF</sequence>
<dbReference type="AlphaFoldDB" id="A0A5Y4XUZ6"/>
<keyword evidence="1" id="KW-0808">Transferase</keyword>
<accession>A0A5Y4XUZ6</accession>
<name>A0A5Y4XUZ6_CAMJU</name>